<dbReference type="Proteomes" id="UP000002358">
    <property type="component" value="Chromosome 4"/>
</dbReference>
<reference evidence="2" key="1">
    <citation type="submission" date="2021-01" db="UniProtKB">
        <authorList>
            <consortium name="EnsemblMetazoa"/>
        </authorList>
    </citation>
    <scope>IDENTIFICATION</scope>
</reference>
<evidence type="ECO:0000313" key="2">
    <source>
        <dbReference type="EnsemblMetazoa" id="XP_016842879"/>
    </source>
</evidence>
<dbReference type="RefSeq" id="XP_016842879.1">
    <property type="nucleotide sequence ID" value="XM_016987390.3"/>
</dbReference>
<proteinExistence type="predicted"/>
<dbReference type="AlphaFoldDB" id="A0A7M7IT77"/>
<accession>A0A7M7IT77</accession>
<dbReference type="InParanoid" id="A0A7M7IT77"/>
<dbReference type="EnsemblMetazoa" id="XM_016987390">
    <property type="protein sequence ID" value="XP_016842879"/>
    <property type="gene ID" value="LOC107981436"/>
</dbReference>
<evidence type="ECO:0000256" key="1">
    <source>
        <dbReference type="SAM" id="MobiDB-lite"/>
    </source>
</evidence>
<protein>
    <submittedName>
        <fullName evidence="2">Uncharacterized protein</fullName>
    </submittedName>
</protein>
<evidence type="ECO:0000313" key="3">
    <source>
        <dbReference type="Proteomes" id="UP000002358"/>
    </source>
</evidence>
<dbReference type="OrthoDB" id="7697863at2759"/>
<feature type="region of interest" description="Disordered" evidence="1">
    <location>
        <begin position="144"/>
        <end position="163"/>
    </location>
</feature>
<dbReference type="KEGG" id="nvi:107981436"/>
<sequence length="163" mass="18634">MEQENIMSYHTFKETYSQYKFPLQSIAEFTDFNNDIKENSDLKQDLKKVLYSNINTENSIKVNLTTILKNFASGALITQHTAQKEVQKKPVLSSTMLFKCIEGAILECYKEAFKLQNKVFNADANLVPKALGAVINCAADWDGKSQKRTKRSRRDSHSDDLEE</sequence>
<dbReference type="GeneID" id="107981436"/>
<name>A0A7M7IT77_NASVI</name>
<keyword evidence="3" id="KW-1185">Reference proteome</keyword>
<organism evidence="2 3">
    <name type="scientific">Nasonia vitripennis</name>
    <name type="common">Parasitic wasp</name>
    <dbReference type="NCBI Taxonomy" id="7425"/>
    <lineage>
        <taxon>Eukaryota</taxon>
        <taxon>Metazoa</taxon>
        <taxon>Ecdysozoa</taxon>
        <taxon>Arthropoda</taxon>
        <taxon>Hexapoda</taxon>
        <taxon>Insecta</taxon>
        <taxon>Pterygota</taxon>
        <taxon>Neoptera</taxon>
        <taxon>Endopterygota</taxon>
        <taxon>Hymenoptera</taxon>
        <taxon>Apocrita</taxon>
        <taxon>Proctotrupomorpha</taxon>
        <taxon>Chalcidoidea</taxon>
        <taxon>Pteromalidae</taxon>
        <taxon>Pteromalinae</taxon>
        <taxon>Nasonia</taxon>
    </lineage>
</organism>